<evidence type="ECO:0000256" key="7">
    <source>
        <dbReference type="ARBA" id="ARBA00023136"/>
    </source>
</evidence>
<dbReference type="eggNOG" id="COG1807">
    <property type="taxonomic scope" value="Bacteria"/>
</dbReference>
<evidence type="ECO:0000313" key="10">
    <source>
        <dbReference type="EMBL" id="KFF28919.1"/>
    </source>
</evidence>
<dbReference type="RefSeq" id="WP_034683961.1">
    <property type="nucleotide sequence ID" value="NZ_CP023049.2"/>
</dbReference>
<dbReference type="InterPro" id="IPR038731">
    <property type="entry name" value="RgtA/B/C-like"/>
</dbReference>
<accession>A0A086BJ05</accession>
<dbReference type="GO" id="GO:0010041">
    <property type="term" value="P:response to iron(III) ion"/>
    <property type="evidence" value="ECO:0007669"/>
    <property type="project" value="TreeGrafter"/>
</dbReference>
<dbReference type="PANTHER" id="PTHR33908:SF3">
    <property type="entry name" value="UNDECAPRENYL PHOSPHATE-ALPHA-4-AMINO-4-DEOXY-L-ARABINOSE ARABINOSYL TRANSFERASE"/>
    <property type="match status" value="1"/>
</dbReference>
<dbReference type="GO" id="GO:0009103">
    <property type="term" value="P:lipopolysaccharide biosynthetic process"/>
    <property type="evidence" value="ECO:0007669"/>
    <property type="project" value="UniProtKB-ARBA"/>
</dbReference>
<comment type="subcellular location">
    <subcellularLocation>
        <location evidence="1">Cell membrane</location>
        <topology evidence="1">Multi-pass membrane protein</topology>
    </subcellularLocation>
</comment>
<dbReference type="EMBL" id="JPRJ01000012">
    <property type="protein sequence ID" value="KFF28919.1"/>
    <property type="molecule type" value="Genomic_DNA"/>
</dbReference>
<dbReference type="InterPro" id="IPR050297">
    <property type="entry name" value="LipidA_mod_glycosyltrf_83"/>
</dbReference>
<reference evidence="10 11" key="1">
    <citation type="submission" date="2014-07" db="EMBL/GenBank/DDBJ databases">
        <title>Genome of Chryseobacterium piperi CTM.</title>
        <authorList>
            <person name="Pipes S.E."/>
            <person name="Stropko S.J."/>
            <person name="Newman J.D."/>
        </authorList>
    </citation>
    <scope>NUCLEOTIDE SEQUENCE [LARGE SCALE GENOMIC DNA]</scope>
    <source>
        <strain evidence="10 11">CTM</strain>
    </source>
</reference>
<feature type="transmembrane region" description="Helical" evidence="8">
    <location>
        <begin position="260"/>
        <end position="280"/>
    </location>
</feature>
<evidence type="ECO:0000259" key="9">
    <source>
        <dbReference type="Pfam" id="PF13231"/>
    </source>
</evidence>
<evidence type="ECO:0000256" key="2">
    <source>
        <dbReference type="ARBA" id="ARBA00022475"/>
    </source>
</evidence>
<dbReference type="OrthoDB" id="9178203at2"/>
<comment type="caution">
    <text evidence="10">The sequence shown here is derived from an EMBL/GenBank/DDBJ whole genome shotgun (WGS) entry which is preliminary data.</text>
</comment>
<feature type="domain" description="Glycosyltransferase RgtA/B/C/D-like" evidence="9">
    <location>
        <begin position="64"/>
        <end position="225"/>
    </location>
</feature>
<keyword evidence="6 8" id="KW-1133">Transmembrane helix</keyword>
<proteinExistence type="predicted"/>
<protein>
    <recommendedName>
        <fullName evidence="9">Glycosyltransferase RgtA/B/C/D-like domain-containing protein</fullName>
    </recommendedName>
</protein>
<feature type="transmembrane region" description="Helical" evidence="8">
    <location>
        <begin position="12"/>
        <end position="32"/>
    </location>
</feature>
<feature type="transmembrane region" description="Helical" evidence="8">
    <location>
        <begin position="300"/>
        <end position="318"/>
    </location>
</feature>
<keyword evidence="11" id="KW-1185">Reference proteome</keyword>
<feature type="transmembrane region" description="Helical" evidence="8">
    <location>
        <begin position="384"/>
        <end position="402"/>
    </location>
</feature>
<keyword evidence="5 8" id="KW-0812">Transmembrane</keyword>
<keyword evidence="7 8" id="KW-0472">Membrane</keyword>
<keyword evidence="4" id="KW-0808">Transferase</keyword>
<evidence type="ECO:0000256" key="5">
    <source>
        <dbReference type="ARBA" id="ARBA00022692"/>
    </source>
</evidence>
<sequence length="542" mass="62906">MNQNRLLSQSQIVFLYIGFSLVYISGLFIELMENDSAQHASMAMRMALNDDFFNIYKGENPYLDKPHMHFWLAALSMKFFGINHIAYRIPALLSLALAAFSTKKLADLLYGNENTSYVASLIFLSAQTIILSAHDVRTDAVLTGFVIFSIWQFVRFIRNQNVSSVILAGLGAAFAFSSKGLIALVIIGFCVFAYLLYSREWKKFFNVKIIIAAISFMVGILPILYAYYNQFGEKGIQFILFNQSVDRLTANGFEETSPDYLFFFHTLLWAFLPFSLAFYLGVFEKTAFFVKNKFKRKEGVEFLTLGGFWLIILVFSISKFKLPHYLNGLIGVLSIFTAAYLFELFKKDEIKKIRILYIIQLVVIFAGILGAGLITYYFIGITDIILYVVCIPIFIYLVIKIFRKENIFKKYVFVSLLFAIALNVYLNTQFYPILTQYQGSLRLAEFVNDNQVEKDKIFMLKGYEPWAFDFYTRRNTPRTEEDTLKKGDYLVIYDEDLKNLKKEYKIIDRENHFRITRLSLKFLDPKTRPKQYESIFLVEVLN</sequence>
<feature type="transmembrane region" description="Helical" evidence="8">
    <location>
        <begin position="85"/>
        <end position="102"/>
    </location>
</feature>
<evidence type="ECO:0000313" key="11">
    <source>
        <dbReference type="Proteomes" id="UP000028709"/>
    </source>
</evidence>
<feature type="transmembrane region" description="Helical" evidence="8">
    <location>
        <begin position="140"/>
        <end position="158"/>
    </location>
</feature>
<organism evidence="10 11">
    <name type="scientific">Chryseobacterium piperi</name>
    <dbReference type="NCBI Taxonomy" id="558152"/>
    <lineage>
        <taxon>Bacteria</taxon>
        <taxon>Pseudomonadati</taxon>
        <taxon>Bacteroidota</taxon>
        <taxon>Flavobacteriia</taxon>
        <taxon>Flavobacteriales</taxon>
        <taxon>Weeksellaceae</taxon>
        <taxon>Chryseobacterium group</taxon>
        <taxon>Chryseobacterium</taxon>
    </lineage>
</organism>
<dbReference type="PANTHER" id="PTHR33908">
    <property type="entry name" value="MANNOSYLTRANSFERASE YKCB-RELATED"/>
    <property type="match status" value="1"/>
</dbReference>
<evidence type="ECO:0000256" key="4">
    <source>
        <dbReference type="ARBA" id="ARBA00022679"/>
    </source>
</evidence>
<feature type="transmembrane region" description="Helical" evidence="8">
    <location>
        <begin position="209"/>
        <end position="228"/>
    </location>
</feature>
<gene>
    <name evidence="10" type="ORF">IQ37_08815</name>
</gene>
<dbReference type="STRING" id="558152.IQ37_08815"/>
<dbReference type="Proteomes" id="UP000028709">
    <property type="component" value="Unassembled WGS sequence"/>
</dbReference>
<dbReference type="GO" id="GO:0005886">
    <property type="term" value="C:plasma membrane"/>
    <property type="evidence" value="ECO:0007669"/>
    <property type="project" value="UniProtKB-SubCell"/>
</dbReference>
<evidence type="ECO:0000256" key="1">
    <source>
        <dbReference type="ARBA" id="ARBA00004651"/>
    </source>
</evidence>
<dbReference type="Pfam" id="PF13231">
    <property type="entry name" value="PMT_2"/>
    <property type="match status" value="1"/>
</dbReference>
<feature type="transmembrane region" description="Helical" evidence="8">
    <location>
        <begin position="114"/>
        <end position="133"/>
    </location>
</feature>
<feature type="transmembrane region" description="Helical" evidence="8">
    <location>
        <begin position="355"/>
        <end position="378"/>
    </location>
</feature>
<evidence type="ECO:0000256" key="3">
    <source>
        <dbReference type="ARBA" id="ARBA00022676"/>
    </source>
</evidence>
<dbReference type="GO" id="GO:0016763">
    <property type="term" value="F:pentosyltransferase activity"/>
    <property type="evidence" value="ECO:0007669"/>
    <property type="project" value="TreeGrafter"/>
</dbReference>
<feature type="transmembrane region" description="Helical" evidence="8">
    <location>
        <begin position="164"/>
        <end position="197"/>
    </location>
</feature>
<keyword evidence="2" id="KW-1003">Cell membrane</keyword>
<evidence type="ECO:0000256" key="8">
    <source>
        <dbReference type="SAM" id="Phobius"/>
    </source>
</evidence>
<feature type="transmembrane region" description="Helical" evidence="8">
    <location>
        <begin position="411"/>
        <end position="434"/>
    </location>
</feature>
<keyword evidence="3" id="KW-0328">Glycosyltransferase</keyword>
<name>A0A086BJ05_9FLAO</name>
<feature type="transmembrane region" description="Helical" evidence="8">
    <location>
        <begin position="324"/>
        <end position="343"/>
    </location>
</feature>
<dbReference type="AlphaFoldDB" id="A0A086BJ05"/>
<evidence type="ECO:0000256" key="6">
    <source>
        <dbReference type="ARBA" id="ARBA00022989"/>
    </source>
</evidence>